<accession>A0A7U4DPZ4</accession>
<protein>
    <submittedName>
        <fullName evidence="2">Head morphogenesis protein SPP1 gp7</fullName>
    </submittedName>
</protein>
<organism evidence="2 3">
    <name type="scientific">Desulfobulbus propionicus (strain ATCC 33891 / DSM 2032 / VKM B-1956 / 1pr3)</name>
    <dbReference type="NCBI Taxonomy" id="577650"/>
    <lineage>
        <taxon>Bacteria</taxon>
        <taxon>Pseudomonadati</taxon>
        <taxon>Thermodesulfobacteriota</taxon>
        <taxon>Desulfobulbia</taxon>
        <taxon>Desulfobulbales</taxon>
        <taxon>Desulfobulbaceae</taxon>
        <taxon>Desulfobulbus</taxon>
    </lineage>
</organism>
<feature type="domain" description="Phage head morphogenesis" evidence="1">
    <location>
        <begin position="57"/>
        <end position="172"/>
    </location>
</feature>
<evidence type="ECO:0000259" key="1">
    <source>
        <dbReference type="Pfam" id="PF04233"/>
    </source>
</evidence>
<reference evidence="2 3" key="1">
    <citation type="journal article" date="2011" name="Stand. Genomic Sci.">
        <title>Complete genome sequence of Desulfobulbus propionicus type strain (1pr3).</title>
        <authorList>
            <person name="Pagani I."/>
            <person name="Lapidus A."/>
            <person name="Nolan M."/>
            <person name="Lucas S."/>
            <person name="Hammon N."/>
            <person name="Deshpande S."/>
            <person name="Cheng J.F."/>
            <person name="Chertkov O."/>
            <person name="Davenport K."/>
            <person name="Tapia R."/>
            <person name="Han C."/>
            <person name="Goodwin L."/>
            <person name="Pitluck S."/>
            <person name="Liolios K."/>
            <person name="Mavromatis K."/>
            <person name="Ivanova N."/>
            <person name="Mikhailova N."/>
            <person name="Pati A."/>
            <person name="Chen A."/>
            <person name="Palaniappan K."/>
            <person name="Land M."/>
            <person name="Hauser L."/>
            <person name="Chang Y.J."/>
            <person name="Jeffries C.D."/>
            <person name="Detter J.C."/>
            <person name="Brambilla E."/>
            <person name="Kannan K.P."/>
            <person name="Djao O.D."/>
            <person name="Rohde M."/>
            <person name="Pukall R."/>
            <person name="Spring S."/>
            <person name="Goker M."/>
            <person name="Sikorski J."/>
            <person name="Woyke T."/>
            <person name="Bristow J."/>
            <person name="Eisen J.A."/>
            <person name="Markowitz V."/>
            <person name="Hugenholtz P."/>
            <person name="Kyrpides N.C."/>
            <person name="Klenk H.P."/>
        </authorList>
    </citation>
    <scope>NUCLEOTIDE SEQUENCE [LARGE SCALE GENOMIC DNA]</scope>
    <source>
        <strain evidence="3">ATCC 33891 / DSM 2032 / 1pr3</strain>
    </source>
</reference>
<gene>
    <name evidence="2" type="ordered locus">Despr_2440</name>
</gene>
<dbReference type="RefSeq" id="WP_015725105.1">
    <property type="nucleotide sequence ID" value="NC_014972.1"/>
</dbReference>
<dbReference type="Pfam" id="PF04233">
    <property type="entry name" value="Phage_Mu_F"/>
    <property type="match status" value="1"/>
</dbReference>
<sequence>MDSAEFEQIFRLPFAEASAWFRDKLNIPTTKWDELAGEAHGKGFMSAGAYQADLLNELRQMTDRAIAGGMDIREFRQQFRPLVQRYGWQLQGGGPAWRSDLIWRTNINTAYQAGRWQQFETAGIDFLKYVHNDGVRNPRPNHLAMDGIILPRTDPFWQINYPPNGWGCKCRVVAATRAEYETARSEQRTRPANWQDLPDKGWDYNVATAGKEHLADAMLEKMQRLPDDIAEAWMQLIMQMGLEEWIAR</sequence>
<proteinExistence type="predicted"/>
<keyword evidence="3" id="KW-1185">Reference proteome</keyword>
<evidence type="ECO:0000313" key="2">
    <source>
        <dbReference type="EMBL" id="ADW18579.1"/>
    </source>
</evidence>
<dbReference type="KEGG" id="dpr:Despr_2440"/>
<dbReference type="InterPro" id="IPR006528">
    <property type="entry name" value="Phage_head_morphogenesis_dom"/>
</dbReference>
<dbReference type="Proteomes" id="UP000006365">
    <property type="component" value="Chromosome"/>
</dbReference>
<dbReference type="EMBL" id="CP002364">
    <property type="protein sequence ID" value="ADW18579.1"/>
    <property type="molecule type" value="Genomic_DNA"/>
</dbReference>
<name>A0A7U4DPZ4_DESPD</name>
<evidence type="ECO:0000313" key="3">
    <source>
        <dbReference type="Proteomes" id="UP000006365"/>
    </source>
</evidence>
<dbReference type="AlphaFoldDB" id="A0A7U4DPZ4"/>